<protein>
    <submittedName>
        <fullName evidence="1">Alanine--tRNA ligase</fullName>
    </submittedName>
</protein>
<gene>
    <name evidence="1" type="ORF">GA_TR15890_c5_g1_i1_g.49859</name>
</gene>
<sequence>MKESKDRSRIAQKNQAGVAIVMDVDATSTLLKTGVTATDDSFKYIWHQDHETEVKAIYTGSALLETFASGDNVGQVDYERRKLIASNHTCTHMLNFALKGMSIMLFSTEEVTKKVVVCAGVPGKSDQQKRLDAVEWLGTAMGPLNGRYGKRKGKDGLASGQV</sequence>
<evidence type="ECO:0000313" key="1">
    <source>
        <dbReference type="EMBL" id="JAU03452.1"/>
    </source>
</evidence>
<name>A0A1J3CGK3_NOCCA</name>
<dbReference type="InterPro" id="IPR018163">
    <property type="entry name" value="Thr/Ala-tRNA-synth_IIc_edit"/>
</dbReference>
<accession>A0A1J3CGK3</accession>
<dbReference type="EMBL" id="GEVI01028868">
    <property type="protein sequence ID" value="JAU03452.1"/>
    <property type="molecule type" value="Transcribed_RNA"/>
</dbReference>
<dbReference type="GO" id="GO:0005739">
    <property type="term" value="C:mitochondrion"/>
    <property type="evidence" value="ECO:0007669"/>
    <property type="project" value="TreeGrafter"/>
</dbReference>
<dbReference type="InterPro" id="IPR050058">
    <property type="entry name" value="Ala-tRNA_ligase"/>
</dbReference>
<reference evidence="1" key="1">
    <citation type="submission" date="2016-07" db="EMBL/GenBank/DDBJ databases">
        <title>De novo transcriptome assembly of four accessions of the metal hyperaccumulator plant Noccaea caerulescens.</title>
        <authorList>
            <person name="Blande D."/>
            <person name="Halimaa P."/>
            <person name="Tervahauta A.I."/>
            <person name="Aarts M.G."/>
            <person name="Karenlampi S.O."/>
        </authorList>
    </citation>
    <scope>NUCLEOTIDE SEQUENCE</scope>
</reference>
<dbReference type="GO" id="GO:0006419">
    <property type="term" value="P:alanyl-tRNA aminoacylation"/>
    <property type="evidence" value="ECO:0007669"/>
    <property type="project" value="TreeGrafter"/>
</dbReference>
<keyword evidence="1" id="KW-0436">Ligase</keyword>
<dbReference type="GO" id="GO:0000166">
    <property type="term" value="F:nucleotide binding"/>
    <property type="evidence" value="ECO:0007669"/>
    <property type="project" value="InterPro"/>
</dbReference>
<proteinExistence type="predicted"/>
<dbReference type="PANTHER" id="PTHR11777:SF9">
    <property type="entry name" value="ALANINE--TRNA LIGASE, CYTOPLASMIC"/>
    <property type="match status" value="1"/>
</dbReference>
<dbReference type="AlphaFoldDB" id="A0A1J3CGK3"/>
<dbReference type="PANTHER" id="PTHR11777">
    <property type="entry name" value="ALANYL-TRNA SYNTHETASE"/>
    <property type="match status" value="1"/>
</dbReference>
<dbReference type="Gene3D" id="3.30.980.10">
    <property type="entry name" value="Threonyl-trna Synthetase, Chain A, domain 2"/>
    <property type="match status" value="1"/>
</dbReference>
<organism evidence="1">
    <name type="scientific">Noccaea caerulescens</name>
    <name type="common">Alpine penny-cress</name>
    <name type="synonym">Thlaspi caerulescens</name>
    <dbReference type="NCBI Taxonomy" id="107243"/>
    <lineage>
        <taxon>Eukaryota</taxon>
        <taxon>Viridiplantae</taxon>
        <taxon>Streptophyta</taxon>
        <taxon>Embryophyta</taxon>
        <taxon>Tracheophyta</taxon>
        <taxon>Spermatophyta</taxon>
        <taxon>Magnoliopsida</taxon>
        <taxon>eudicotyledons</taxon>
        <taxon>Gunneridae</taxon>
        <taxon>Pentapetalae</taxon>
        <taxon>rosids</taxon>
        <taxon>malvids</taxon>
        <taxon>Brassicales</taxon>
        <taxon>Brassicaceae</taxon>
        <taxon>Coluteocarpeae</taxon>
        <taxon>Noccaea</taxon>
    </lineage>
</organism>
<dbReference type="GO" id="GO:0002161">
    <property type="term" value="F:aminoacyl-tRNA deacylase activity"/>
    <property type="evidence" value="ECO:0007669"/>
    <property type="project" value="TreeGrafter"/>
</dbReference>
<dbReference type="GO" id="GO:0004813">
    <property type="term" value="F:alanine-tRNA ligase activity"/>
    <property type="evidence" value="ECO:0007669"/>
    <property type="project" value="TreeGrafter"/>
</dbReference>
<dbReference type="GO" id="GO:0009507">
    <property type="term" value="C:chloroplast"/>
    <property type="evidence" value="ECO:0007669"/>
    <property type="project" value="TreeGrafter"/>
</dbReference>
<dbReference type="SUPFAM" id="SSF55186">
    <property type="entry name" value="ThrRS/AlaRS common domain"/>
    <property type="match status" value="1"/>
</dbReference>